<evidence type="ECO:0000256" key="1">
    <source>
        <dbReference type="SAM" id="MobiDB-lite"/>
    </source>
</evidence>
<name>A0ABV1KKG0_9PSEU</name>
<accession>A0ABV1KKG0</accession>
<protein>
    <submittedName>
        <fullName evidence="2">Uncharacterized protein</fullName>
    </submittedName>
</protein>
<feature type="compositionally biased region" description="Low complexity" evidence="1">
    <location>
        <begin position="1"/>
        <end position="13"/>
    </location>
</feature>
<dbReference type="RefSeq" id="WP_349302012.1">
    <property type="nucleotide sequence ID" value="NZ_JBEDNQ010000019.1"/>
</dbReference>
<gene>
    <name evidence="2" type="ORF">WIS52_31125</name>
</gene>
<feature type="compositionally biased region" description="Low complexity" evidence="1">
    <location>
        <begin position="633"/>
        <end position="644"/>
    </location>
</feature>
<evidence type="ECO:0000313" key="3">
    <source>
        <dbReference type="Proteomes" id="UP001494902"/>
    </source>
</evidence>
<proteinExistence type="predicted"/>
<keyword evidence="3" id="KW-1185">Reference proteome</keyword>
<feature type="region of interest" description="Disordered" evidence="1">
    <location>
        <begin position="287"/>
        <end position="308"/>
    </location>
</feature>
<evidence type="ECO:0000313" key="2">
    <source>
        <dbReference type="EMBL" id="MEQ3554940.1"/>
    </source>
</evidence>
<feature type="region of interest" description="Disordered" evidence="1">
    <location>
        <begin position="1"/>
        <end position="24"/>
    </location>
</feature>
<feature type="region of interest" description="Disordered" evidence="1">
    <location>
        <begin position="620"/>
        <end position="691"/>
    </location>
</feature>
<feature type="compositionally biased region" description="Low complexity" evidence="1">
    <location>
        <begin position="670"/>
        <end position="681"/>
    </location>
</feature>
<sequence>MSAAATGGADGAAEVGDEMLDVRVSEGTDPEALVAFVERLAGSGDSRPAVRSATSRIAGDVRDGRIPAGLRTLSTALESPAPPPPRRDDESETFVSVVADRPFVVLSDTGAEELAHALGELTGYGMRVLLTGSDARRLDDVRGAVPAAVAGRVVDRLPGLRSTDLRRLRRLLATAGADRDARAGQELPSTSALPTTAEVTGCCERAARIVAGADSGEARIVPGLLRGLDADRRAAVTQVSRCVLGSLGKLSGDGSADAGRAREVTGRLVHHGLRAEFESLQNLAARQRDDRDQLTGAGVQEVEPLPPGADDTIRRYLDHLEGGGRARAYFRPQAQRDAEPLLRCFRVDGGVPQSHEHVRAVVEHLYLARRDDEIARLCAVLDLPVPRSPHDLPALIEILDRVAAAARSVGALRHDVLFLQQDSPLSVPDLAAAERIARAITDYDDHGDPIEAADEIERLAAAVEGAVPEEVRSPEHEAAVAALRARDPEAYASALDDLVRAHREVTDRAELDRLLGELAGTHPELARTWAADAASEVPGSGLLHVVGSDALLSALPQADSADLVVVLGAGAMQADGLLLTAAAPRVLAVVGDEPRAASSGTTLVEVLNQASARFLRGTAGTAGGAAEPAVSSVPEQPGPVEQPVVPAPRSGPPESAEASPGAGDEERRPSAPSAMAPAHRPVVPVSREADR</sequence>
<comment type="caution">
    <text evidence="2">The sequence shown here is derived from an EMBL/GenBank/DDBJ whole genome shotgun (WGS) entry which is preliminary data.</text>
</comment>
<reference evidence="2 3" key="1">
    <citation type="submission" date="2024-03" db="EMBL/GenBank/DDBJ databases">
        <title>Draft genome sequence of Pseudonocardia nematodicida JCM 31783.</title>
        <authorList>
            <person name="Butdee W."/>
            <person name="Duangmal K."/>
        </authorList>
    </citation>
    <scope>NUCLEOTIDE SEQUENCE [LARGE SCALE GENOMIC DNA]</scope>
    <source>
        <strain evidence="2 3">JCM 31783</strain>
    </source>
</reference>
<organism evidence="2 3">
    <name type="scientific">Pseudonocardia nematodicida</name>
    <dbReference type="NCBI Taxonomy" id="1206997"/>
    <lineage>
        <taxon>Bacteria</taxon>
        <taxon>Bacillati</taxon>
        <taxon>Actinomycetota</taxon>
        <taxon>Actinomycetes</taxon>
        <taxon>Pseudonocardiales</taxon>
        <taxon>Pseudonocardiaceae</taxon>
        <taxon>Pseudonocardia</taxon>
    </lineage>
</organism>
<dbReference type="EMBL" id="JBEDNQ010000019">
    <property type="protein sequence ID" value="MEQ3554940.1"/>
    <property type="molecule type" value="Genomic_DNA"/>
</dbReference>
<dbReference type="Proteomes" id="UP001494902">
    <property type="component" value="Unassembled WGS sequence"/>
</dbReference>